<dbReference type="PANTHER" id="PTHR20855">
    <property type="entry name" value="ADIPOR/PROGESTIN RECEPTOR-RELATED"/>
    <property type="match status" value="1"/>
</dbReference>
<comment type="subcellular location">
    <subcellularLocation>
        <location evidence="1">Membrane</location>
        <topology evidence="1">Multi-pass membrane protein</topology>
    </subcellularLocation>
</comment>
<evidence type="ECO:0000313" key="8">
    <source>
        <dbReference type="Proteomes" id="UP000729913"/>
    </source>
</evidence>
<dbReference type="GO" id="GO:0016020">
    <property type="term" value="C:membrane"/>
    <property type="evidence" value="ECO:0007669"/>
    <property type="project" value="UniProtKB-SubCell"/>
</dbReference>
<accession>A0A8J5R8W6</accession>
<keyword evidence="3" id="KW-0812">Transmembrane</keyword>
<dbReference type="GO" id="GO:0038023">
    <property type="term" value="F:signaling receptor activity"/>
    <property type="evidence" value="ECO:0007669"/>
    <property type="project" value="TreeGrafter"/>
</dbReference>
<gene>
    <name evidence="7" type="ORF">G9C98_001862</name>
</gene>
<evidence type="ECO:0000313" key="7">
    <source>
        <dbReference type="EMBL" id="KAG8040874.1"/>
    </source>
</evidence>
<dbReference type="Proteomes" id="UP000729913">
    <property type="component" value="Unassembled WGS sequence"/>
</dbReference>
<keyword evidence="5" id="KW-0472">Membrane</keyword>
<dbReference type="PANTHER" id="PTHR20855:SF138">
    <property type="entry name" value="PROGESTIN AND ADIPOQ RECEPTOR FAMILY MEMBER 4"/>
    <property type="match status" value="1"/>
</dbReference>
<reference evidence="7" key="2">
    <citation type="submission" date="2021-04" db="EMBL/GenBank/DDBJ databases">
        <title>Genome-wide patterns of bracovirus chromosomal integration into multiple host tissues during parasitism.</title>
        <authorList>
            <person name="Chebbi M.A.C."/>
        </authorList>
    </citation>
    <scope>NUCLEOTIDE SEQUENCE</scope>
    <source>
        <tissue evidence="7">Whole body</tissue>
    </source>
</reference>
<evidence type="ECO:0000256" key="4">
    <source>
        <dbReference type="ARBA" id="ARBA00022989"/>
    </source>
</evidence>
<evidence type="ECO:0000256" key="2">
    <source>
        <dbReference type="ARBA" id="ARBA00007018"/>
    </source>
</evidence>
<dbReference type="InterPro" id="IPR004254">
    <property type="entry name" value="AdipoR/HlyIII-related"/>
</dbReference>
<evidence type="ECO:0000256" key="1">
    <source>
        <dbReference type="ARBA" id="ARBA00004141"/>
    </source>
</evidence>
<keyword evidence="4" id="KW-1133">Transmembrane helix</keyword>
<organism evidence="7 8">
    <name type="scientific">Cotesia typhae</name>
    <dbReference type="NCBI Taxonomy" id="2053667"/>
    <lineage>
        <taxon>Eukaryota</taxon>
        <taxon>Metazoa</taxon>
        <taxon>Ecdysozoa</taxon>
        <taxon>Arthropoda</taxon>
        <taxon>Hexapoda</taxon>
        <taxon>Insecta</taxon>
        <taxon>Pterygota</taxon>
        <taxon>Neoptera</taxon>
        <taxon>Endopterygota</taxon>
        <taxon>Hymenoptera</taxon>
        <taxon>Apocrita</taxon>
        <taxon>Ichneumonoidea</taxon>
        <taxon>Braconidae</taxon>
        <taxon>Microgastrinae</taxon>
        <taxon>Cotesia</taxon>
    </lineage>
</organism>
<evidence type="ECO:0000256" key="6">
    <source>
        <dbReference type="SAM" id="MobiDB-lite"/>
    </source>
</evidence>
<feature type="region of interest" description="Disordered" evidence="6">
    <location>
        <begin position="1"/>
        <end position="26"/>
    </location>
</feature>
<evidence type="ECO:0000256" key="5">
    <source>
        <dbReference type="ARBA" id="ARBA00023136"/>
    </source>
</evidence>
<evidence type="ECO:0008006" key="9">
    <source>
        <dbReference type="Google" id="ProtNLM"/>
    </source>
</evidence>
<dbReference type="AlphaFoldDB" id="A0A8J5R8W6"/>
<dbReference type="OrthoDB" id="535992at2759"/>
<keyword evidence="8" id="KW-1185">Reference proteome</keyword>
<evidence type="ECO:0000256" key="3">
    <source>
        <dbReference type="ARBA" id="ARBA00022692"/>
    </source>
</evidence>
<comment type="caution">
    <text evidence="7">The sequence shown here is derived from an EMBL/GenBank/DDBJ whole genome shotgun (WGS) entry which is preliminary data.</text>
</comment>
<feature type="compositionally biased region" description="Basic and acidic residues" evidence="6">
    <location>
        <begin position="1"/>
        <end position="10"/>
    </location>
</feature>
<proteinExistence type="inferred from homology"/>
<reference evidence="7" key="1">
    <citation type="submission" date="2020-03" db="EMBL/GenBank/DDBJ databases">
        <authorList>
            <person name="Chebbi M.A."/>
            <person name="Drezen J.M."/>
        </authorList>
    </citation>
    <scope>NUCLEOTIDE SEQUENCE</scope>
    <source>
        <tissue evidence="7">Whole body</tissue>
    </source>
</reference>
<dbReference type="Pfam" id="PF03006">
    <property type="entry name" value="HlyIII"/>
    <property type="match status" value="1"/>
</dbReference>
<comment type="similarity">
    <text evidence="2">Belongs to the ADIPOR family.</text>
</comment>
<dbReference type="EMBL" id="JAAOIC020000019">
    <property type="protein sequence ID" value="KAG8040874.1"/>
    <property type="molecule type" value="Genomic_DNA"/>
</dbReference>
<name>A0A8J5R8W6_9HYME</name>
<protein>
    <recommendedName>
        <fullName evidence="9">Progestin and adipoQ receptor family member 4</fullName>
    </recommendedName>
</protein>
<sequence length="256" mass="28917">MIEIQERNDDASAITAEADTAVKDNINEEADPSSVKSYDDKDSWCLQTWSDMPSHLQFNPHIRTGYRQITNLKGCIRSLFYIHNETVNTFTHGLAILHILLTIPGLLPWEKGIFFGFISWCHLIGAAMKAKSPWERRLCFAPPFMMRMIFLTLRCFHLTGGDPDNLTHIVLQDLVAVIGGAIGALRIPEKWLPGQVDFIFNSHNIMHVVVVCAVWSMHAATIRDIKWMMNPDVCLDTSNTSNSSYSSSPAFIHDEL</sequence>